<dbReference type="OrthoDB" id="122670at2"/>
<evidence type="ECO:0000313" key="1">
    <source>
        <dbReference type="EMBL" id="OAN47957.1"/>
    </source>
</evidence>
<dbReference type="EMBL" id="LWQU01000163">
    <property type="protein sequence ID" value="OAN47957.1"/>
    <property type="molecule type" value="Genomic_DNA"/>
</dbReference>
<proteinExistence type="predicted"/>
<accession>A0A178MIF7</accession>
<comment type="caution">
    <text evidence="1">The sequence shown here is derived from an EMBL/GenBank/DDBJ whole genome shotgun (WGS) entry which is preliminary data.</text>
</comment>
<organism evidence="1 2">
    <name type="scientific">Magnetospirillum moscoviense</name>
    <dbReference type="NCBI Taxonomy" id="1437059"/>
    <lineage>
        <taxon>Bacteria</taxon>
        <taxon>Pseudomonadati</taxon>
        <taxon>Pseudomonadota</taxon>
        <taxon>Alphaproteobacteria</taxon>
        <taxon>Rhodospirillales</taxon>
        <taxon>Rhodospirillaceae</taxon>
        <taxon>Magnetospirillum</taxon>
    </lineage>
</organism>
<sequence>MPEISRFLGMIIAMYYDDHAPPHFHVRYGDHEAVIAIDSLACLSGRLPPRALGLVIEWAAAHRAQLAEDWNLARNDLPLKKIEPLE</sequence>
<reference evidence="1 2" key="1">
    <citation type="submission" date="2016-04" db="EMBL/GenBank/DDBJ databases">
        <title>Draft genome sequence of freshwater magnetotactic bacteria Magnetospirillum marisnigri SP-1 and Magnetospirillum moscoviense BB-1.</title>
        <authorList>
            <person name="Koziaeva V."/>
            <person name="Dziuba M.V."/>
            <person name="Ivanov T.M."/>
            <person name="Kuznetsov B."/>
            <person name="Grouzdev D.S."/>
        </authorList>
    </citation>
    <scope>NUCLEOTIDE SEQUENCE [LARGE SCALE GENOMIC DNA]</scope>
    <source>
        <strain evidence="1 2">BB-1</strain>
    </source>
</reference>
<gene>
    <name evidence="1" type="ORF">A6A05_03565</name>
</gene>
<dbReference type="STRING" id="1437059.A6A05_03565"/>
<dbReference type="InterPro" id="IPR025427">
    <property type="entry name" value="DUF4160"/>
</dbReference>
<keyword evidence="2" id="KW-1185">Reference proteome</keyword>
<protein>
    <submittedName>
        <fullName evidence="1">Transcriptional regulator</fullName>
    </submittedName>
</protein>
<dbReference type="AlphaFoldDB" id="A0A178MIF7"/>
<name>A0A178MIF7_9PROT</name>
<dbReference type="Pfam" id="PF13711">
    <property type="entry name" value="DUF4160"/>
    <property type="match status" value="1"/>
</dbReference>
<dbReference type="Proteomes" id="UP000078543">
    <property type="component" value="Unassembled WGS sequence"/>
</dbReference>
<evidence type="ECO:0000313" key="2">
    <source>
        <dbReference type="Proteomes" id="UP000078543"/>
    </source>
</evidence>
<dbReference type="RefSeq" id="WP_068503280.1">
    <property type="nucleotide sequence ID" value="NZ_LWQU01000163.1"/>
</dbReference>